<dbReference type="SUPFAM" id="SSF54211">
    <property type="entry name" value="Ribosomal protein S5 domain 2-like"/>
    <property type="match status" value="1"/>
</dbReference>
<dbReference type="InterPro" id="IPR001247">
    <property type="entry name" value="ExoRNase_PH_dom1"/>
</dbReference>
<dbReference type="GO" id="GO:0031125">
    <property type="term" value="P:rRNA 3'-end processing"/>
    <property type="evidence" value="ECO:0007669"/>
    <property type="project" value="UniProtKB-ARBA"/>
</dbReference>
<evidence type="ECO:0000259" key="8">
    <source>
        <dbReference type="Pfam" id="PF03725"/>
    </source>
</evidence>
<evidence type="ECO:0000256" key="6">
    <source>
        <dbReference type="HAMAP-Rule" id="MF_00564"/>
    </source>
</evidence>
<dbReference type="InterPro" id="IPR036345">
    <property type="entry name" value="ExoRNase_PH_dom2_sf"/>
</dbReference>
<comment type="subunit">
    <text evidence="6">Homohexameric ring arranged as a trimer of dimers.</text>
</comment>
<dbReference type="GO" id="GO:0008033">
    <property type="term" value="P:tRNA processing"/>
    <property type="evidence" value="ECO:0007669"/>
    <property type="project" value="UniProtKB-UniRule"/>
</dbReference>
<dbReference type="FunFam" id="3.30.230.70:FF:000003">
    <property type="entry name" value="Ribonuclease PH"/>
    <property type="match status" value="1"/>
</dbReference>
<dbReference type="PANTHER" id="PTHR11953">
    <property type="entry name" value="EXOSOME COMPLEX COMPONENT"/>
    <property type="match status" value="1"/>
</dbReference>
<dbReference type="AlphaFoldDB" id="A0A7C0XAC2"/>
<comment type="similarity">
    <text evidence="1 6">Belongs to the RNase PH family.</text>
</comment>
<dbReference type="HAMAP" id="MF_00564">
    <property type="entry name" value="RNase_PH"/>
    <property type="match status" value="1"/>
</dbReference>
<evidence type="ECO:0000256" key="3">
    <source>
        <dbReference type="ARBA" id="ARBA00022555"/>
    </source>
</evidence>
<dbReference type="GO" id="GO:0000175">
    <property type="term" value="F:3'-5'-RNA exonuclease activity"/>
    <property type="evidence" value="ECO:0007669"/>
    <property type="project" value="UniProtKB-UniRule"/>
</dbReference>
<dbReference type="EC" id="2.7.7.56" evidence="6"/>
<keyword evidence="2 6" id="KW-0698">rRNA processing</keyword>
<feature type="domain" description="Exoribonuclease phosphorolytic" evidence="7">
    <location>
        <begin position="7"/>
        <end position="136"/>
    </location>
</feature>
<dbReference type="CDD" id="cd11362">
    <property type="entry name" value="RNase_PH_bact"/>
    <property type="match status" value="1"/>
</dbReference>
<name>A0A7C0XAC2_UNCW3</name>
<dbReference type="PROSITE" id="PS01277">
    <property type="entry name" value="RIBONUCLEASE_PH"/>
    <property type="match status" value="1"/>
</dbReference>
<dbReference type="Proteomes" id="UP000885931">
    <property type="component" value="Unassembled WGS sequence"/>
</dbReference>
<keyword evidence="6 9" id="KW-0548">Nucleotidyltransferase</keyword>
<comment type="function">
    <text evidence="6">Phosphorolytic 3'-5' exoribonuclease that plays an important role in tRNA 3'-end maturation. Removes nucleotide residues following the 3'-CCA terminus of tRNAs; can also add nucleotides to the ends of RNA molecules by using nucleoside diphosphates as substrates, but this may not be physiologically important. Probably plays a role in initiation of 16S rRNA degradation (leading to ribosome degradation) during starvation.</text>
</comment>
<dbReference type="InterPro" id="IPR027408">
    <property type="entry name" value="PNPase/RNase_PH_dom_sf"/>
</dbReference>
<evidence type="ECO:0000256" key="5">
    <source>
        <dbReference type="ARBA" id="ARBA00022884"/>
    </source>
</evidence>
<feature type="binding site" evidence="6">
    <location>
        <begin position="120"/>
        <end position="122"/>
    </location>
    <ligand>
        <name>phosphate</name>
        <dbReference type="ChEBI" id="CHEBI:43474"/>
        <note>substrate</note>
    </ligand>
</feature>
<proteinExistence type="inferred from homology"/>
<dbReference type="InterPro" id="IPR020568">
    <property type="entry name" value="Ribosomal_Su5_D2-typ_SF"/>
</dbReference>
<dbReference type="GO" id="GO:0009022">
    <property type="term" value="F:tRNA nucleotidyltransferase activity"/>
    <property type="evidence" value="ECO:0007669"/>
    <property type="project" value="UniProtKB-UniRule"/>
</dbReference>
<dbReference type="InterPro" id="IPR018336">
    <property type="entry name" value="RNase_PH_CS"/>
</dbReference>
<comment type="catalytic activity">
    <reaction evidence="6">
        <text>tRNA(n+1) + phosphate = tRNA(n) + a ribonucleoside 5'-diphosphate</text>
        <dbReference type="Rhea" id="RHEA:10628"/>
        <dbReference type="Rhea" id="RHEA-COMP:17343"/>
        <dbReference type="Rhea" id="RHEA-COMP:17344"/>
        <dbReference type="ChEBI" id="CHEBI:43474"/>
        <dbReference type="ChEBI" id="CHEBI:57930"/>
        <dbReference type="ChEBI" id="CHEBI:173114"/>
        <dbReference type="EC" id="2.7.7.56"/>
    </reaction>
</comment>
<protein>
    <recommendedName>
        <fullName evidence="6">Ribonuclease PH</fullName>
        <shortName evidence="6">RNase PH</shortName>
        <ecNumber evidence="6">2.7.7.56</ecNumber>
    </recommendedName>
    <alternativeName>
        <fullName evidence="6">tRNA nucleotidyltransferase</fullName>
    </alternativeName>
</protein>
<feature type="domain" description="Exoribonuclease phosphorolytic" evidence="8">
    <location>
        <begin position="154"/>
        <end position="217"/>
    </location>
</feature>
<dbReference type="GO" id="GO:0000049">
    <property type="term" value="F:tRNA binding"/>
    <property type="evidence" value="ECO:0007669"/>
    <property type="project" value="UniProtKB-UniRule"/>
</dbReference>
<evidence type="ECO:0000256" key="4">
    <source>
        <dbReference type="ARBA" id="ARBA00022694"/>
    </source>
</evidence>
<feature type="binding site" evidence="6">
    <location>
        <position position="82"/>
    </location>
    <ligand>
        <name>phosphate</name>
        <dbReference type="ChEBI" id="CHEBI:43474"/>
        <note>substrate</note>
    </ligand>
</feature>
<dbReference type="NCBIfam" id="TIGR01966">
    <property type="entry name" value="RNasePH"/>
    <property type="match status" value="1"/>
</dbReference>
<comment type="caution">
    <text evidence="9">The sequence shown here is derived from an EMBL/GenBank/DDBJ whole genome shotgun (WGS) entry which is preliminary data.</text>
</comment>
<keyword evidence="6 9" id="KW-0808">Transferase</keyword>
<organism evidence="9">
    <name type="scientific">candidate division WOR-3 bacterium</name>
    <dbReference type="NCBI Taxonomy" id="2052148"/>
    <lineage>
        <taxon>Bacteria</taxon>
        <taxon>Bacteria division WOR-3</taxon>
    </lineage>
</organism>
<dbReference type="Gene3D" id="3.30.230.70">
    <property type="entry name" value="GHMP Kinase, N-terminal domain"/>
    <property type="match status" value="1"/>
</dbReference>
<reference evidence="9" key="1">
    <citation type="journal article" date="2020" name="mSystems">
        <title>Genome- and Community-Level Interaction Insights into Carbon Utilization and Element Cycling Functions of Hydrothermarchaeota in Hydrothermal Sediment.</title>
        <authorList>
            <person name="Zhou Z."/>
            <person name="Liu Y."/>
            <person name="Xu W."/>
            <person name="Pan J."/>
            <person name="Luo Z.H."/>
            <person name="Li M."/>
        </authorList>
    </citation>
    <scope>NUCLEOTIDE SEQUENCE [LARGE SCALE GENOMIC DNA]</scope>
    <source>
        <strain evidence="9">HyVt-237</strain>
    </source>
</reference>
<dbReference type="PANTHER" id="PTHR11953:SF0">
    <property type="entry name" value="EXOSOME COMPLEX COMPONENT RRP41"/>
    <property type="match status" value="1"/>
</dbReference>
<evidence type="ECO:0000256" key="1">
    <source>
        <dbReference type="ARBA" id="ARBA00006678"/>
    </source>
</evidence>
<dbReference type="EMBL" id="DRBW01000259">
    <property type="protein sequence ID" value="HDM90956.1"/>
    <property type="molecule type" value="Genomic_DNA"/>
</dbReference>
<keyword evidence="4 6" id="KW-0819">tRNA processing</keyword>
<sequence length="234" mass="26023">MREPGKIRPTRITRNYLKDPEGSALIEVGDTKVLCTATVTDKVPNFLQGTGEGWVTAEYALLPRSTPERKVREIRMGRPDSRCVEISRMIGRALRGAVDLSKLGEYTIIIDCDVLQADGGTRTASITGGFCALYDAVRFMKRHGLIREDPIKEFVAAVSVGIVKGEILLDLSYEEDSQADVDLNVVMTESGRLVEIQGTGEKRSFTREELNKMLDMAWSGIKELIRIQKETLLS</sequence>
<dbReference type="InterPro" id="IPR015847">
    <property type="entry name" value="ExoRNase_PH_dom2"/>
</dbReference>
<accession>A0A7C0XAC2</accession>
<dbReference type="Pfam" id="PF01138">
    <property type="entry name" value="RNase_PH"/>
    <property type="match status" value="1"/>
</dbReference>
<keyword evidence="5" id="KW-0694">RNA-binding</keyword>
<dbReference type="InterPro" id="IPR050080">
    <property type="entry name" value="RNase_PH"/>
</dbReference>
<dbReference type="InterPro" id="IPR002381">
    <property type="entry name" value="RNase_PH_bac-type"/>
</dbReference>
<dbReference type="SUPFAM" id="SSF55666">
    <property type="entry name" value="Ribonuclease PH domain 2-like"/>
    <property type="match status" value="1"/>
</dbReference>
<gene>
    <name evidence="6" type="primary">rph</name>
    <name evidence="9" type="ORF">ENG67_07100</name>
</gene>
<keyword evidence="3 6" id="KW-0820">tRNA-binding</keyword>
<dbReference type="Pfam" id="PF03725">
    <property type="entry name" value="RNase_PH_C"/>
    <property type="match status" value="1"/>
</dbReference>
<dbReference type="GO" id="GO:0016075">
    <property type="term" value="P:rRNA catabolic process"/>
    <property type="evidence" value="ECO:0007669"/>
    <property type="project" value="UniProtKB-UniRule"/>
</dbReference>
<evidence type="ECO:0000256" key="2">
    <source>
        <dbReference type="ARBA" id="ARBA00022552"/>
    </source>
</evidence>
<evidence type="ECO:0000259" key="7">
    <source>
        <dbReference type="Pfam" id="PF01138"/>
    </source>
</evidence>
<evidence type="ECO:0000313" key="9">
    <source>
        <dbReference type="EMBL" id="HDM90956.1"/>
    </source>
</evidence>